<evidence type="ECO:0008006" key="4">
    <source>
        <dbReference type="Google" id="ProtNLM"/>
    </source>
</evidence>
<sequence>MKMRNTVLVGVNVRALCCSVPFLFLMQVAQAGLCDVPFMHEGGAVQLQGSGLLALGADLRFSEVQQQGGDQCSARVQGHAQIALAGLPASKPRIDYWMQVRDGRARFERDNGRGGREPVQGSFDLRLLGLFAYEGMAHQEGQKFAAQHFEIQVDRKAQQTDPLRIHTGEKQVGAAQQVQTALGAQTCWPIRYTRDISPTQASFNGIRLPVPGMSSDVTDWFCPDANMVLKQDSLQQGVRSTIEVTRIE</sequence>
<proteinExistence type="predicted"/>
<feature type="chain" id="PRO_5046744488" description="DUF3108 domain-containing protein" evidence="1">
    <location>
        <begin position="32"/>
        <end position="248"/>
    </location>
</feature>
<evidence type="ECO:0000256" key="1">
    <source>
        <dbReference type="SAM" id="SignalP"/>
    </source>
</evidence>
<evidence type="ECO:0000313" key="2">
    <source>
        <dbReference type="EMBL" id="MDN4120530.1"/>
    </source>
</evidence>
<dbReference type="EMBL" id="JAJHNU010000001">
    <property type="protein sequence ID" value="MDN4120530.1"/>
    <property type="molecule type" value="Genomic_DNA"/>
</dbReference>
<keyword evidence="1" id="KW-0732">Signal</keyword>
<keyword evidence="3" id="KW-1185">Reference proteome</keyword>
<dbReference type="Gene3D" id="2.40.360.20">
    <property type="match status" value="1"/>
</dbReference>
<comment type="caution">
    <text evidence="2">The sequence shown here is derived from an EMBL/GenBank/DDBJ whole genome shotgun (WGS) entry which is preliminary data.</text>
</comment>
<reference evidence="2" key="1">
    <citation type="submission" date="2021-11" db="EMBL/GenBank/DDBJ databases">
        <title>Draft genome sequence of Alcaligenes endophyticus type strain CCUG 75668T.</title>
        <authorList>
            <person name="Salva-Serra F."/>
            <person name="Duran R.E."/>
            <person name="Seeger M."/>
            <person name="Moore E.R.B."/>
            <person name="Jaen-Luchoro D."/>
        </authorList>
    </citation>
    <scope>NUCLEOTIDE SEQUENCE</scope>
    <source>
        <strain evidence="2">CCUG 75668</strain>
    </source>
</reference>
<gene>
    <name evidence="2" type="ORF">LMS43_04435</name>
</gene>
<dbReference type="Proteomes" id="UP001168613">
    <property type="component" value="Unassembled WGS sequence"/>
</dbReference>
<evidence type="ECO:0000313" key="3">
    <source>
        <dbReference type="Proteomes" id="UP001168613"/>
    </source>
</evidence>
<organism evidence="2 3">
    <name type="scientific">Alcaligenes endophyticus</name>
    <dbReference type="NCBI Taxonomy" id="1929088"/>
    <lineage>
        <taxon>Bacteria</taxon>
        <taxon>Pseudomonadati</taxon>
        <taxon>Pseudomonadota</taxon>
        <taxon>Betaproteobacteria</taxon>
        <taxon>Burkholderiales</taxon>
        <taxon>Alcaligenaceae</taxon>
        <taxon>Alcaligenes</taxon>
    </lineage>
</organism>
<name>A0ABT8EHA8_9BURK</name>
<feature type="signal peptide" evidence="1">
    <location>
        <begin position="1"/>
        <end position="31"/>
    </location>
</feature>
<accession>A0ABT8EHA8</accession>
<dbReference type="RefSeq" id="WP_290459111.1">
    <property type="nucleotide sequence ID" value="NZ_JAJHNU010000001.1"/>
</dbReference>
<protein>
    <recommendedName>
        <fullName evidence="4">DUF3108 domain-containing protein</fullName>
    </recommendedName>
</protein>